<dbReference type="Pfam" id="PF01636">
    <property type="entry name" value="APH"/>
    <property type="match status" value="1"/>
</dbReference>
<dbReference type="AlphaFoldDB" id="A0A9X2IG79"/>
<dbReference type="EMBL" id="JAMOIL010000022">
    <property type="protein sequence ID" value="MCM0621743.1"/>
    <property type="molecule type" value="Genomic_DNA"/>
</dbReference>
<organism evidence="2 3">
    <name type="scientific">Nocardioides bruguierae</name>
    <dbReference type="NCBI Taxonomy" id="2945102"/>
    <lineage>
        <taxon>Bacteria</taxon>
        <taxon>Bacillati</taxon>
        <taxon>Actinomycetota</taxon>
        <taxon>Actinomycetes</taxon>
        <taxon>Propionibacteriales</taxon>
        <taxon>Nocardioidaceae</taxon>
        <taxon>Nocardioides</taxon>
    </lineage>
</organism>
<evidence type="ECO:0000313" key="3">
    <source>
        <dbReference type="Proteomes" id="UP001139485"/>
    </source>
</evidence>
<dbReference type="RefSeq" id="WP_250828088.1">
    <property type="nucleotide sequence ID" value="NZ_JAMOIL010000022.1"/>
</dbReference>
<dbReference type="PANTHER" id="PTHR21310">
    <property type="entry name" value="AMINOGLYCOSIDE PHOSPHOTRANSFERASE-RELATED-RELATED"/>
    <property type="match status" value="1"/>
</dbReference>
<dbReference type="InterPro" id="IPR002575">
    <property type="entry name" value="Aminoglycoside_PTrfase"/>
</dbReference>
<reference evidence="2" key="1">
    <citation type="submission" date="2022-05" db="EMBL/GenBank/DDBJ databases">
        <authorList>
            <person name="Tuo L."/>
        </authorList>
    </citation>
    <scope>NUCLEOTIDE SEQUENCE</scope>
    <source>
        <strain evidence="2">BSK12Z-4</strain>
    </source>
</reference>
<sequence>MHEAATTWAEGRLGEQVLDVEPLVGGRTSTMLALTTASRSAVLRLMTQEPWRTHGPDLVAREREAQRELTGTGVPAPVSLAVDPDGEHCGVAAHLMTRLPGSRRDDLGPGHVGALARLVTGVHAVRPAQPFRPFQSWAWEAKWVVPTWTRHPRSWRRAFELLAGPAPDFEPTFLHRDLGHHNLLWTGDEITGVVDWVETSTGPAWLDAAHVATNLAVALGVPTALSFVREHAAVSGTAPERHWLVMDAVGFLPPPGRRGFFEDPPERDRLDSWLHHLVVGS</sequence>
<name>A0A9X2IG79_9ACTN</name>
<evidence type="ECO:0000259" key="1">
    <source>
        <dbReference type="Pfam" id="PF01636"/>
    </source>
</evidence>
<evidence type="ECO:0000313" key="2">
    <source>
        <dbReference type="EMBL" id="MCM0621743.1"/>
    </source>
</evidence>
<dbReference type="Proteomes" id="UP001139485">
    <property type="component" value="Unassembled WGS sequence"/>
</dbReference>
<dbReference type="InterPro" id="IPR051678">
    <property type="entry name" value="AGP_Transferase"/>
</dbReference>
<protein>
    <submittedName>
        <fullName evidence="2">Aminoglycoside phosphotransferase family protein</fullName>
    </submittedName>
</protein>
<dbReference type="PANTHER" id="PTHR21310:SF40">
    <property type="entry name" value="AMINOGLYCOSIDE PHOSPHOTRANSFERASE DOMAIN-CONTAINING PROTEIN-RELATED"/>
    <property type="match status" value="1"/>
</dbReference>
<feature type="domain" description="Aminoglycoside phosphotransferase" evidence="1">
    <location>
        <begin position="20"/>
        <end position="226"/>
    </location>
</feature>
<gene>
    <name evidence="2" type="ORF">M8330_15740</name>
</gene>
<dbReference type="Gene3D" id="3.30.200.20">
    <property type="entry name" value="Phosphorylase Kinase, domain 1"/>
    <property type="match status" value="1"/>
</dbReference>
<keyword evidence="3" id="KW-1185">Reference proteome</keyword>
<proteinExistence type="predicted"/>
<dbReference type="Gene3D" id="3.90.1200.10">
    <property type="match status" value="1"/>
</dbReference>
<comment type="caution">
    <text evidence="2">The sequence shown here is derived from an EMBL/GenBank/DDBJ whole genome shotgun (WGS) entry which is preliminary data.</text>
</comment>
<accession>A0A9X2IG79</accession>
<dbReference type="InterPro" id="IPR011009">
    <property type="entry name" value="Kinase-like_dom_sf"/>
</dbReference>
<dbReference type="SUPFAM" id="SSF56112">
    <property type="entry name" value="Protein kinase-like (PK-like)"/>
    <property type="match status" value="1"/>
</dbReference>